<dbReference type="NCBIfam" id="TIGR01790">
    <property type="entry name" value="carotene-cycl"/>
    <property type="match status" value="1"/>
</dbReference>
<dbReference type="InterPro" id="IPR010108">
    <property type="entry name" value="Lycopene_cyclase_b/e"/>
</dbReference>
<evidence type="ECO:0000256" key="1">
    <source>
        <dbReference type="ARBA" id="ARBA00006599"/>
    </source>
</evidence>
<reference evidence="2 3" key="1">
    <citation type="submission" date="2023-07" db="EMBL/GenBank/DDBJ databases">
        <title>Genomic Encyclopedia of Type Strains, Phase IV (KMG-IV): sequencing the most valuable type-strain genomes for metagenomic binning, comparative biology and taxonomic classification.</title>
        <authorList>
            <person name="Goeker M."/>
        </authorList>
    </citation>
    <scope>NUCLEOTIDE SEQUENCE [LARGE SCALE GENOMIC DNA]</scope>
    <source>
        <strain evidence="2 3">DSM 3770</strain>
    </source>
</reference>
<protein>
    <submittedName>
        <fullName evidence="2">Lycopene beta-cyclase</fullName>
        <ecNumber evidence="2">5.5.1.19</ecNumber>
    </submittedName>
</protein>
<comment type="similarity">
    <text evidence="1">Belongs to the lycopene cyclase family.</text>
</comment>
<dbReference type="InterPro" id="IPR036188">
    <property type="entry name" value="FAD/NAD-bd_sf"/>
</dbReference>
<dbReference type="SUPFAM" id="SSF51905">
    <property type="entry name" value="FAD/NAD(P)-binding domain"/>
    <property type="match status" value="1"/>
</dbReference>
<name>A0ABU0LHG9_XANAG</name>
<dbReference type="GO" id="GO:0016853">
    <property type="term" value="F:isomerase activity"/>
    <property type="evidence" value="ECO:0007669"/>
    <property type="project" value="UniProtKB-KW"/>
</dbReference>
<proteinExistence type="inferred from homology"/>
<comment type="caution">
    <text evidence="2">The sequence shown here is derived from an EMBL/GenBank/DDBJ whole genome shotgun (WGS) entry which is preliminary data.</text>
</comment>
<accession>A0ABU0LHG9</accession>
<dbReference type="EMBL" id="JAUSVY010000008">
    <property type="protein sequence ID" value="MDQ0506590.1"/>
    <property type="molecule type" value="Genomic_DNA"/>
</dbReference>
<evidence type="ECO:0000313" key="2">
    <source>
        <dbReference type="EMBL" id="MDQ0506590.1"/>
    </source>
</evidence>
<sequence>MDILFVGAGLANCLIAARLFERRPQVRFTLLEAGESVGGNHTWSFHASDLDAAGSTFIAPFRALGWIGHEVHFPAFSRSLSGHYGAVTSEQLATVLAERVCARIRTQAEVVEVAPFHVTLADGTRIAADAVVDGRGAAPSPHLDLGYQKFLGQEVRLTRPHGLKRPILMDARVPQVDGYRFVYVLPLDAETLLVEDTYYADGPELPRAAVRARIGAYLEAQGFVPDYVVREEAGVLPIALGGDIRAYFADGHPHVARSGLRAALFHPTTGYALPDAVALAEHVSTLPDLSGPALAAAMRRHAIAAWERRGFFRLLNRMLFRAADPERRYIILQRFYGLSEDLVARFYADRLSFADKARILTGRPPVSILRAARCLPETKRAATTA</sequence>
<keyword evidence="3" id="KW-1185">Reference proteome</keyword>
<dbReference type="InterPro" id="IPR008461">
    <property type="entry name" value="CrtY"/>
</dbReference>
<gene>
    <name evidence="2" type="ORF">QOZ94_003401</name>
</gene>
<dbReference type="EC" id="5.5.1.19" evidence="2"/>
<dbReference type="Pfam" id="PF05834">
    <property type="entry name" value="Lycopene_cycl"/>
    <property type="match status" value="1"/>
</dbReference>
<dbReference type="NCBIfam" id="TIGR01789">
    <property type="entry name" value="lycopene_cycl"/>
    <property type="match status" value="1"/>
</dbReference>
<evidence type="ECO:0000313" key="3">
    <source>
        <dbReference type="Proteomes" id="UP001241747"/>
    </source>
</evidence>
<dbReference type="RefSeq" id="WP_237346324.1">
    <property type="nucleotide sequence ID" value="NZ_JABWGX010000017.1"/>
</dbReference>
<dbReference type="Proteomes" id="UP001241747">
    <property type="component" value="Unassembled WGS sequence"/>
</dbReference>
<keyword evidence="2" id="KW-0413">Isomerase</keyword>
<organism evidence="2 3">
    <name type="scientific">Xanthobacter agilis</name>
    <dbReference type="NCBI Taxonomy" id="47492"/>
    <lineage>
        <taxon>Bacteria</taxon>
        <taxon>Pseudomonadati</taxon>
        <taxon>Pseudomonadota</taxon>
        <taxon>Alphaproteobacteria</taxon>
        <taxon>Hyphomicrobiales</taxon>
        <taxon>Xanthobacteraceae</taxon>
        <taxon>Xanthobacter</taxon>
    </lineage>
</organism>
<dbReference type="Gene3D" id="3.50.50.60">
    <property type="entry name" value="FAD/NAD(P)-binding domain"/>
    <property type="match status" value="1"/>
</dbReference>